<evidence type="ECO:0000313" key="1">
    <source>
        <dbReference type="EMBL" id="KAJ8352542.1"/>
    </source>
</evidence>
<reference evidence="1" key="1">
    <citation type="journal article" date="2023" name="Science">
        <title>Genome structures resolve the early diversification of teleost fishes.</title>
        <authorList>
            <person name="Parey E."/>
            <person name="Louis A."/>
            <person name="Montfort J."/>
            <person name="Bouchez O."/>
            <person name="Roques C."/>
            <person name="Iampietro C."/>
            <person name="Lluch J."/>
            <person name="Castinel A."/>
            <person name="Donnadieu C."/>
            <person name="Desvignes T."/>
            <person name="Floi Bucao C."/>
            <person name="Jouanno E."/>
            <person name="Wen M."/>
            <person name="Mejri S."/>
            <person name="Dirks R."/>
            <person name="Jansen H."/>
            <person name="Henkel C."/>
            <person name="Chen W.J."/>
            <person name="Zahm M."/>
            <person name="Cabau C."/>
            <person name="Klopp C."/>
            <person name="Thompson A.W."/>
            <person name="Robinson-Rechavi M."/>
            <person name="Braasch I."/>
            <person name="Lecointre G."/>
            <person name="Bobe J."/>
            <person name="Postlethwait J.H."/>
            <person name="Berthelot C."/>
            <person name="Roest Crollius H."/>
            <person name="Guiguen Y."/>
        </authorList>
    </citation>
    <scope>NUCLEOTIDE SEQUENCE</scope>
    <source>
        <strain evidence="1">WJC10195</strain>
    </source>
</reference>
<gene>
    <name evidence="1" type="ORF">SKAU_G00240180</name>
</gene>
<dbReference type="AlphaFoldDB" id="A0A9Q1ITT4"/>
<organism evidence="1 2">
    <name type="scientific">Synaphobranchus kaupii</name>
    <name type="common">Kaup's arrowtooth eel</name>
    <dbReference type="NCBI Taxonomy" id="118154"/>
    <lineage>
        <taxon>Eukaryota</taxon>
        <taxon>Metazoa</taxon>
        <taxon>Chordata</taxon>
        <taxon>Craniata</taxon>
        <taxon>Vertebrata</taxon>
        <taxon>Euteleostomi</taxon>
        <taxon>Actinopterygii</taxon>
        <taxon>Neopterygii</taxon>
        <taxon>Teleostei</taxon>
        <taxon>Anguilliformes</taxon>
        <taxon>Synaphobranchidae</taxon>
        <taxon>Synaphobranchus</taxon>
    </lineage>
</organism>
<keyword evidence="2" id="KW-1185">Reference proteome</keyword>
<evidence type="ECO:0000313" key="2">
    <source>
        <dbReference type="Proteomes" id="UP001152622"/>
    </source>
</evidence>
<comment type="caution">
    <text evidence="1">The sequence shown here is derived from an EMBL/GenBank/DDBJ whole genome shotgun (WGS) entry which is preliminary data.</text>
</comment>
<proteinExistence type="predicted"/>
<sequence>MHPCLHGRNSIRFPACSSHTVYTSAVGVKVTDKDITAQRCQVSETAPAQGPPWRSFAFITNPLCPLRTGPPCCSDGCSVDVKAGPADPSRKSEHVESPQRTLRVGRDFLFGLISLNHNTRGGSCAVAHIRCSSNRHADTVCNGLVKVSLLRQLLEDVKVFRWKTHLLENTLTPTLYERLRISAVPDIRPS</sequence>
<dbReference type="EMBL" id="JAINUF010000008">
    <property type="protein sequence ID" value="KAJ8352542.1"/>
    <property type="molecule type" value="Genomic_DNA"/>
</dbReference>
<name>A0A9Q1ITT4_SYNKA</name>
<dbReference type="Proteomes" id="UP001152622">
    <property type="component" value="Chromosome 8"/>
</dbReference>
<protein>
    <submittedName>
        <fullName evidence="1">Uncharacterized protein</fullName>
    </submittedName>
</protein>
<accession>A0A9Q1ITT4</accession>